<protein>
    <submittedName>
        <fullName evidence="2">Uncharacterized protein</fullName>
    </submittedName>
</protein>
<evidence type="ECO:0000313" key="2">
    <source>
        <dbReference type="EMBL" id="KAL2453112.1"/>
    </source>
</evidence>
<reference evidence="3" key="1">
    <citation type="submission" date="2024-07" db="EMBL/GenBank/DDBJ databases">
        <title>Two chromosome-level genome assemblies of Korean endemic species Abeliophyllum distichum and Forsythia ovata (Oleaceae).</title>
        <authorList>
            <person name="Jang H."/>
        </authorList>
    </citation>
    <scope>NUCLEOTIDE SEQUENCE [LARGE SCALE GENOMIC DNA]</scope>
</reference>
<feature type="region of interest" description="Disordered" evidence="1">
    <location>
        <begin position="51"/>
        <end position="105"/>
    </location>
</feature>
<dbReference type="PROSITE" id="PS51257">
    <property type="entry name" value="PROKAR_LIPOPROTEIN"/>
    <property type="match status" value="1"/>
</dbReference>
<sequence>MGDPPGKSSCCTPFHLFLRVSTVTPSLLLHFLASCPTKQLAPSYSVALTLKPARTPRGPARDVRRARRGPGGQELSEKPRDGSENRQSDAEKGPQGRERHWAQRGARRGLSVHMLWAAWLQPDPKLLTFEP</sequence>
<gene>
    <name evidence="2" type="ORF">Adt_49388</name>
</gene>
<proteinExistence type="predicted"/>
<evidence type="ECO:0000256" key="1">
    <source>
        <dbReference type="SAM" id="MobiDB-lite"/>
    </source>
</evidence>
<comment type="caution">
    <text evidence="2">The sequence shown here is derived from an EMBL/GenBank/DDBJ whole genome shotgun (WGS) entry which is preliminary data.</text>
</comment>
<dbReference type="Proteomes" id="UP001604336">
    <property type="component" value="Unassembled WGS sequence"/>
</dbReference>
<feature type="compositionally biased region" description="Basic and acidic residues" evidence="1">
    <location>
        <begin position="75"/>
        <end position="101"/>
    </location>
</feature>
<accession>A0ABD1NNZ0</accession>
<name>A0ABD1NNZ0_9LAMI</name>
<keyword evidence="3" id="KW-1185">Reference proteome</keyword>
<dbReference type="AlphaFoldDB" id="A0ABD1NNZ0"/>
<evidence type="ECO:0000313" key="3">
    <source>
        <dbReference type="Proteomes" id="UP001604336"/>
    </source>
</evidence>
<organism evidence="2 3">
    <name type="scientific">Abeliophyllum distichum</name>
    <dbReference type="NCBI Taxonomy" id="126358"/>
    <lineage>
        <taxon>Eukaryota</taxon>
        <taxon>Viridiplantae</taxon>
        <taxon>Streptophyta</taxon>
        <taxon>Embryophyta</taxon>
        <taxon>Tracheophyta</taxon>
        <taxon>Spermatophyta</taxon>
        <taxon>Magnoliopsida</taxon>
        <taxon>eudicotyledons</taxon>
        <taxon>Gunneridae</taxon>
        <taxon>Pentapetalae</taxon>
        <taxon>asterids</taxon>
        <taxon>lamiids</taxon>
        <taxon>Lamiales</taxon>
        <taxon>Oleaceae</taxon>
        <taxon>Forsythieae</taxon>
        <taxon>Abeliophyllum</taxon>
    </lineage>
</organism>
<dbReference type="EMBL" id="JBFOLK010000855">
    <property type="protein sequence ID" value="KAL2453112.1"/>
    <property type="molecule type" value="Genomic_DNA"/>
</dbReference>